<sequence>MTSPTCATSWKEMHMDAKVPTGLLQIQHTYSLCRNGPKPCQLRSSTPEPVSLWSYDAASGIIITTRSSDPDKPHQVFAEEECATIEGGFPPKSMSYHRLSAAPEGEHGDTDEARRTWAFDGSGRMSLRADGRIVHVPEASDDMIWAGITENNVGQENLQKVVEISLSPTSEPKAQSTMDTIIQGALNAAASVDSAITAAASGENWGPDGRYGWDHNYEYWKFSMCEMTNEGKNKKCYGCNIGPRPILPRHNNGPEDQ</sequence>
<keyword evidence="2" id="KW-1185">Reference proteome</keyword>
<gene>
    <name evidence="1" type="ORF">CYMTET_28389</name>
</gene>
<reference evidence="1 2" key="1">
    <citation type="journal article" date="2015" name="Genome Biol. Evol.">
        <title>Comparative Genomics of a Bacterivorous Green Alga Reveals Evolutionary Causalities and Consequences of Phago-Mixotrophic Mode of Nutrition.</title>
        <authorList>
            <person name="Burns J.A."/>
            <person name="Paasch A."/>
            <person name="Narechania A."/>
            <person name="Kim E."/>
        </authorList>
    </citation>
    <scope>NUCLEOTIDE SEQUENCE [LARGE SCALE GENOMIC DNA]</scope>
    <source>
        <strain evidence="1 2">PLY_AMNH</strain>
    </source>
</reference>
<organism evidence="1 2">
    <name type="scientific">Cymbomonas tetramitiformis</name>
    <dbReference type="NCBI Taxonomy" id="36881"/>
    <lineage>
        <taxon>Eukaryota</taxon>
        <taxon>Viridiplantae</taxon>
        <taxon>Chlorophyta</taxon>
        <taxon>Pyramimonadophyceae</taxon>
        <taxon>Pyramimonadales</taxon>
        <taxon>Pyramimonadaceae</taxon>
        <taxon>Cymbomonas</taxon>
    </lineage>
</organism>
<protein>
    <recommendedName>
        <fullName evidence="3">RanBP2-type domain-containing protein</fullName>
    </recommendedName>
</protein>
<accession>A0AAE0FN11</accession>
<comment type="caution">
    <text evidence="1">The sequence shown here is derived from an EMBL/GenBank/DDBJ whole genome shotgun (WGS) entry which is preliminary data.</text>
</comment>
<dbReference type="EMBL" id="LGRX02015966">
    <property type="protein sequence ID" value="KAK3262769.1"/>
    <property type="molecule type" value="Genomic_DNA"/>
</dbReference>
<name>A0AAE0FN11_9CHLO</name>
<evidence type="ECO:0000313" key="1">
    <source>
        <dbReference type="EMBL" id="KAK3262769.1"/>
    </source>
</evidence>
<evidence type="ECO:0008006" key="3">
    <source>
        <dbReference type="Google" id="ProtNLM"/>
    </source>
</evidence>
<proteinExistence type="predicted"/>
<evidence type="ECO:0000313" key="2">
    <source>
        <dbReference type="Proteomes" id="UP001190700"/>
    </source>
</evidence>
<dbReference type="AlphaFoldDB" id="A0AAE0FN11"/>
<dbReference type="Proteomes" id="UP001190700">
    <property type="component" value="Unassembled WGS sequence"/>
</dbReference>